<dbReference type="GO" id="GO:0071424">
    <property type="term" value="F:rRNA (cytosine-N4-)-methyltransferase activity"/>
    <property type="evidence" value="ECO:0007669"/>
    <property type="project" value="UniProtKB-UniRule"/>
</dbReference>
<name>A0A7U7GAP7_9GAMM</name>
<dbReference type="HAMAP" id="MF_01007">
    <property type="entry name" value="16SrRNA_methyltr_H"/>
    <property type="match status" value="1"/>
</dbReference>
<dbReference type="SUPFAM" id="SSF81799">
    <property type="entry name" value="Putative methyltransferase TM0872, insert domain"/>
    <property type="match status" value="1"/>
</dbReference>
<comment type="catalytic activity">
    <reaction evidence="6">
        <text>cytidine(1402) in 16S rRNA + S-adenosyl-L-methionine = N(4)-methylcytidine(1402) in 16S rRNA + S-adenosyl-L-homocysteine + H(+)</text>
        <dbReference type="Rhea" id="RHEA:42928"/>
        <dbReference type="Rhea" id="RHEA-COMP:10286"/>
        <dbReference type="Rhea" id="RHEA-COMP:10287"/>
        <dbReference type="ChEBI" id="CHEBI:15378"/>
        <dbReference type="ChEBI" id="CHEBI:57856"/>
        <dbReference type="ChEBI" id="CHEBI:59789"/>
        <dbReference type="ChEBI" id="CHEBI:74506"/>
        <dbReference type="ChEBI" id="CHEBI:82748"/>
        <dbReference type="EC" id="2.1.1.199"/>
    </reaction>
</comment>
<keyword evidence="8" id="KW-1185">Reference proteome</keyword>
<dbReference type="Gene3D" id="1.10.150.170">
    <property type="entry name" value="Putative methyltransferase TM0872, insert domain"/>
    <property type="match status" value="1"/>
</dbReference>
<dbReference type="Pfam" id="PF01795">
    <property type="entry name" value="Methyltransf_5"/>
    <property type="match status" value="1"/>
</dbReference>
<evidence type="ECO:0000256" key="5">
    <source>
        <dbReference type="ARBA" id="ARBA00022691"/>
    </source>
</evidence>
<dbReference type="InterPro" id="IPR002903">
    <property type="entry name" value="RsmH"/>
</dbReference>
<reference evidence="7 8" key="1">
    <citation type="journal article" date="2014" name="ISME J.">
        <title>Candidatus Competibacter-lineage genomes retrieved from metagenomes reveal functional metabolic diversity.</title>
        <authorList>
            <person name="McIlroy S.J."/>
            <person name="Albertsen M."/>
            <person name="Andresen E.K."/>
            <person name="Saunders A.M."/>
            <person name="Kristiansen R."/>
            <person name="Stokholm-Bjerregaard M."/>
            <person name="Nielsen K.L."/>
            <person name="Nielsen P.H."/>
        </authorList>
    </citation>
    <scope>NUCLEOTIDE SEQUENCE [LARGE SCALE GENOMIC DNA]</scope>
    <source>
        <strain evidence="7 8">Run_B_J11</strain>
    </source>
</reference>
<dbReference type="SUPFAM" id="SSF53335">
    <property type="entry name" value="S-adenosyl-L-methionine-dependent methyltransferases"/>
    <property type="match status" value="1"/>
</dbReference>
<dbReference type="NCBIfam" id="TIGR00006">
    <property type="entry name" value="16S rRNA (cytosine(1402)-N(4))-methyltransferase RsmH"/>
    <property type="match status" value="1"/>
</dbReference>
<dbReference type="GO" id="GO:0005737">
    <property type="term" value="C:cytoplasm"/>
    <property type="evidence" value="ECO:0007669"/>
    <property type="project" value="UniProtKB-SubCell"/>
</dbReference>
<evidence type="ECO:0000256" key="4">
    <source>
        <dbReference type="ARBA" id="ARBA00022679"/>
    </source>
</evidence>
<dbReference type="PIRSF" id="PIRSF004486">
    <property type="entry name" value="MraW"/>
    <property type="match status" value="1"/>
</dbReference>
<dbReference type="EMBL" id="CBTK010000068">
    <property type="protein sequence ID" value="CDH44273.1"/>
    <property type="molecule type" value="Genomic_DNA"/>
</dbReference>
<comment type="caution">
    <text evidence="7">The sequence shown here is derived from an EMBL/GenBank/DDBJ whole genome shotgun (WGS) entry which is preliminary data.</text>
</comment>
<dbReference type="PANTHER" id="PTHR11265:SF0">
    <property type="entry name" value="12S RRNA N4-METHYLCYTIDINE METHYLTRANSFERASE"/>
    <property type="match status" value="1"/>
</dbReference>
<keyword evidence="2 6" id="KW-0698">rRNA processing</keyword>
<keyword evidence="4 6" id="KW-0808">Transferase</keyword>
<sequence>MTDSTMLLHQPVLLAETLAALKIQPDGVYLDATFGRGGHSAAILEQLGPQGRVLALDRDPAAERWAATRFGADPRFVFVRTAFSRLAEVVAERGLTGRIAGVLLDLGVSSPQLDDPERGFSFSQNGPLDMRMDPDADCSAAEWLQRVSERELERVLTEFGEERFHRRVAHALITARQSAPITSTAQLATLVAAAVPTREPGKHPATRTFQAIRIAVNDELQELKVVLAGTLAALAPAGRLVVLSFHSLEDRMVKQFMREQARGRELPLDLPVMGAPEGMTLRLIGRAIRAGAAEIAVNPRARSAVLRVAERLA</sequence>
<feature type="binding site" evidence="6">
    <location>
        <position position="105"/>
    </location>
    <ligand>
        <name>S-adenosyl-L-methionine</name>
        <dbReference type="ChEBI" id="CHEBI:59789"/>
    </ligand>
</feature>
<dbReference type="InterPro" id="IPR029063">
    <property type="entry name" value="SAM-dependent_MTases_sf"/>
</dbReference>
<evidence type="ECO:0000256" key="3">
    <source>
        <dbReference type="ARBA" id="ARBA00022603"/>
    </source>
</evidence>
<dbReference type="RefSeq" id="WP_034431444.1">
    <property type="nucleotide sequence ID" value="NZ_CBTK010000068.1"/>
</dbReference>
<feature type="binding site" evidence="6">
    <location>
        <begin position="37"/>
        <end position="39"/>
    </location>
    <ligand>
        <name>S-adenosyl-L-methionine</name>
        <dbReference type="ChEBI" id="CHEBI:59789"/>
    </ligand>
</feature>
<dbReference type="Proteomes" id="UP000019184">
    <property type="component" value="Unassembled WGS sequence"/>
</dbReference>
<gene>
    <name evidence="7" type="primary">mraW</name>
    <name evidence="6" type="synonym">rsmH</name>
    <name evidence="7" type="ORF">BN874_160029</name>
</gene>
<proteinExistence type="inferred from homology"/>
<feature type="binding site" evidence="6">
    <location>
        <position position="57"/>
    </location>
    <ligand>
        <name>S-adenosyl-L-methionine</name>
        <dbReference type="ChEBI" id="CHEBI:59789"/>
    </ligand>
</feature>
<comment type="function">
    <text evidence="6">Specifically methylates the N4 position of cytidine in position 1402 (C1402) of 16S rRNA.</text>
</comment>
<dbReference type="EC" id="2.1.1.199" evidence="6"/>
<evidence type="ECO:0000256" key="2">
    <source>
        <dbReference type="ARBA" id="ARBA00022552"/>
    </source>
</evidence>
<keyword evidence="6" id="KW-0963">Cytoplasm</keyword>
<organism evidence="7 8">
    <name type="scientific">Candidatus Contendobacter odensis Run_B_J11</name>
    <dbReference type="NCBI Taxonomy" id="1400861"/>
    <lineage>
        <taxon>Bacteria</taxon>
        <taxon>Pseudomonadati</taxon>
        <taxon>Pseudomonadota</taxon>
        <taxon>Gammaproteobacteria</taxon>
        <taxon>Candidatus Competibacteraceae</taxon>
        <taxon>Candidatus Contendibacter</taxon>
    </lineage>
</organism>
<evidence type="ECO:0000256" key="6">
    <source>
        <dbReference type="HAMAP-Rule" id="MF_01007"/>
    </source>
</evidence>
<keyword evidence="3 6" id="KW-0489">Methyltransferase</keyword>
<protein>
    <recommendedName>
        <fullName evidence="6">Ribosomal RNA small subunit methyltransferase H</fullName>
        <ecNumber evidence="6">2.1.1.199</ecNumber>
    </recommendedName>
    <alternativeName>
        <fullName evidence="6">16S rRNA m(4)C1402 methyltransferase</fullName>
    </alternativeName>
    <alternativeName>
        <fullName evidence="6">rRNA (cytosine-N(4)-)-methyltransferase RsmH</fullName>
    </alternativeName>
</protein>
<dbReference type="OrthoDB" id="9806637at2"/>
<evidence type="ECO:0000313" key="7">
    <source>
        <dbReference type="EMBL" id="CDH44273.1"/>
    </source>
</evidence>
<dbReference type="AlphaFoldDB" id="A0A7U7GAP7"/>
<dbReference type="PANTHER" id="PTHR11265">
    <property type="entry name" value="S-ADENOSYL-METHYLTRANSFERASE MRAW"/>
    <property type="match status" value="1"/>
</dbReference>
<evidence type="ECO:0000256" key="1">
    <source>
        <dbReference type="ARBA" id="ARBA00010396"/>
    </source>
</evidence>
<dbReference type="Gene3D" id="3.40.50.150">
    <property type="entry name" value="Vaccinia Virus protein VP39"/>
    <property type="match status" value="1"/>
</dbReference>
<comment type="similarity">
    <text evidence="1 6">Belongs to the methyltransferase superfamily. RsmH family.</text>
</comment>
<feature type="binding site" evidence="6">
    <location>
        <position position="83"/>
    </location>
    <ligand>
        <name>S-adenosyl-L-methionine</name>
        <dbReference type="ChEBI" id="CHEBI:59789"/>
    </ligand>
</feature>
<dbReference type="InterPro" id="IPR023397">
    <property type="entry name" value="SAM-dep_MeTrfase_MraW_recog"/>
</dbReference>
<accession>A0A7U7GAP7</accession>
<feature type="binding site" evidence="6">
    <location>
        <position position="112"/>
    </location>
    <ligand>
        <name>S-adenosyl-L-methionine</name>
        <dbReference type="ChEBI" id="CHEBI:59789"/>
    </ligand>
</feature>
<dbReference type="GO" id="GO:0070475">
    <property type="term" value="P:rRNA base methylation"/>
    <property type="evidence" value="ECO:0007669"/>
    <property type="project" value="UniProtKB-UniRule"/>
</dbReference>
<comment type="subcellular location">
    <subcellularLocation>
        <location evidence="6">Cytoplasm</location>
    </subcellularLocation>
</comment>
<evidence type="ECO:0000313" key="8">
    <source>
        <dbReference type="Proteomes" id="UP000019184"/>
    </source>
</evidence>
<keyword evidence="5 6" id="KW-0949">S-adenosyl-L-methionine</keyword>